<evidence type="ECO:0000313" key="5">
    <source>
        <dbReference type="EMBL" id="KAK3745163.1"/>
    </source>
</evidence>
<feature type="compositionally biased region" description="Low complexity" evidence="1">
    <location>
        <begin position="55"/>
        <end position="76"/>
    </location>
</feature>
<comment type="caution">
    <text evidence="3">The sequence shown here is derived from an EMBL/GenBank/DDBJ whole genome shotgun (WGS) entry which is preliminary data.</text>
</comment>
<keyword evidence="6" id="KW-1185">Reference proteome</keyword>
<evidence type="ECO:0000313" key="3">
    <source>
        <dbReference type="EMBL" id="KAK3745133.1"/>
    </source>
</evidence>
<dbReference type="AlphaFoldDB" id="A0AAE0YGP7"/>
<evidence type="ECO:0000313" key="6">
    <source>
        <dbReference type="Proteomes" id="UP001283361"/>
    </source>
</evidence>
<dbReference type="EMBL" id="JAWDGP010006237">
    <property type="protein sequence ID" value="KAK3745148.1"/>
    <property type="molecule type" value="Genomic_DNA"/>
</dbReference>
<sequence length="160" mass="17370">MNIDTLNAHGGFGFNPEPRPSEGRRTITVAGARSLLPRPGPFEDSAGSPWPQVHASPLAQSSSSSPSMSPQRLLPPWRQDSARANEPTGLPARRLSLVGALRVSNRPGAIARERGWAQQPSPIFLKFHFRPQIGRDYPLNLSISLSGGRETNQDFPSNGE</sequence>
<dbReference type="EMBL" id="JAWDGP010006237">
    <property type="protein sequence ID" value="KAK3745118.1"/>
    <property type="molecule type" value="Genomic_DNA"/>
</dbReference>
<proteinExistence type="predicted"/>
<organism evidence="3 6">
    <name type="scientific">Elysia crispata</name>
    <name type="common">lettuce slug</name>
    <dbReference type="NCBI Taxonomy" id="231223"/>
    <lineage>
        <taxon>Eukaryota</taxon>
        <taxon>Metazoa</taxon>
        <taxon>Spiralia</taxon>
        <taxon>Lophotrochozoa</taxon>
        <taxon>Mollusca</taxon>
        <taxon>Gastropoda</taxon>
        <taxon>Heterobranchia</taxon>
        <taxon>Euthyneura</taxon>
        <taxon>Panpulmonata</taxon>
        <taxon>Sacoglossa</taxon>
        <taxon>Placobranchoidea</taxon>
        <taxon>Plakobranchidae</taxon>
        <taxon>Elysia</taxon>
    </lineage>
</organism>
<protein>
    <submittedName>
        <fullName evidence="3">Uncharacterized protein</fullName>
    </submittedName>
</protein>
<evidence type="ECO:0000313" key="4">
    <source>
        <dbReference type="EMBL" id="KAK3745148.1"/>
    </source>
</evidence>
<accession>A0AAE0YGP7</accession>
<reference evidence="3" key="1">
    <citation type="journal article" date="2023" name="G3 (Bethesda)">
        <title>A reference genome for the long-term kleptoplast-retaining sea slug Elysia crispata morphotype clarki.</title>
        <authorList>
            <person name="Eastman K.E."/>
            <person name="Pendleton A.L."/>
            <person name="Shaikh M.A."/>
            <person name="Suttiyut T."/>
            <person name="Ogas R."/>
            <person name="Tomko P."/>
            <person name="Gavelis G."/>
            <person name="Widhalm J.R."/>
            <person name="Wisecaver J.H."/>
        </authorList>
    </citation>
    <scope>NUCLEOTIDE SEQUENCE</scope>
    <source>
        <strain evidence="3">ECLA1</strain>
    </source>
</reference>
<evidence type="ECO:0000313" key="2">
    <source>
        <dbReference type="EMBL" id="KAK3745118.1"/>
    </source>
</evidence>
<evidence type="ECO:0000256" key="1">
    <source>
        <dbReference type="SAM" id="MobiDB-lite"/>
    </source>
</evidence>
<dbReference type="EMBL" id="JAWDGP010006237">
    <property type="protein sequence ID" value="KAK3745133.1"/>
    <property type="molecule type" value="Genomic_DNA"/>
</dbReference>
<gene>
    <name evidence="2" type="ORF">RRG08_062945</name>
    <name evidence="3" type="ORF">RRG08_062960</name>
    <name evidence="4" type="ORF">RRG08_062975</name>
    <name evidence="5" type="ORF">RRG08_062990</name>
</gene>
<dbReference type="EMBL" id="JAWDGP010006237">
    <property type="protein sequence ID" value="KAK3745163.1"/>
    <property type="molecule type" value="Genomic_DNA"/>
</dbReference>
<name>A0AAE0YGP7_9GAST</name>
<feature type="region of interest" description="Disordered" evidence="1">
    <location>
        <begin position="1"/>
        <end position="91"/>
    </location>
</feature>
<dbReference type="Proteomes" id="UP001283361">
    <property type="component" value="Unassembled WGS sequence"/>
</dbReference>